<dbReference type="Gene3D" id="3.50.50.60">
    <property type="entry name" value="FAD/NAD(P)-binding domain"/>
    <property type="match status" value="1"/>
</dbReference>
<keyword evidence="3" id="KW-1185">Reference proteome</keyword>
<dbReference type="PANTHER" id="PTHR43539:SF78">
    <property type="entry name" value="FLAVIN-CONTAINING MONOOXYGENASE"/>
    <property type="match status" value="1"/>
</dbReference>
<dbReference type="PRINTS" id="PR00469">
    <property type="entry name" value="PNDRDTASEII"/>
</dbReference>
<dbReference type="InterPro" id="IPR050982">
    <property type="entry name" value="Auxin_biosynth/cation_transpt"/>
</dbReference>
<dbReference type="SUPFAM" id="SSF51905">
    <property type="entry name" value="FAD/NAD(P)-binding domain"/>
    <property type="match status" value="2"/>
</dbReference>
<protein>
    <submittedName>
        <fullName evidence="2">Monooxygenase</fullName>
    </submittedName>
</protein>
<dbReference type="PRINTS" id="PR00368">
    <property type="entry name" value="FADPNR"/>
</dbReference>
<dbReference type="RefSeq" id="WP_213009083.1">
    <property type="nucleotide sequence ID" value="NZ_BOQN01000065.1"/>
</dbReference>
<dbReference type="Pfam" id="PF13738">
    <property type="entry name" value="Pyr_redox_3"/>
    <property type="match status" value="1"/>
</dbReference>
<reference evidence="2 3" key="1">
    <citation type="submission" date="2021-03" db="EMBL/GenBank/DDBJ databases">
        <title>Whole genome shotgun sequence of Actinoplanes toevensis NBRC 105298.</title>
        <authorList>
            <person name="Komaki H."/>
            <person name="Tamura T."/>
        </authorList>
    </citation>
    <scope>NUCLEOTIDE SEQUENCE [LARGE SCALE GENOMIC DNA]</scope>
    <source>
        <strain evidence="2 3">NBRC 105298</strain>
    </source>
</reference>
<comment type="caution">
    <text evidence="2">The sequence shown here is derived from an EMBL/GenBank/DDBJ whole genome shotgun (WGS) entry which is preliminary data.</text>
</comment>
<organism evidence="2 3">
    <name type="scientific">Paractinoplanes toevensis</name>
    <dbReference type="NCBI Taxonomy" id="571911"/>
    <lineage>
        <taxon>Bacteria</taxon>
        <taxon>Bacillati</taxon>
        <taxon>Actinomycetota</taxon>
        <taxon>Actinomycetes</taxon>
        <taxon>Micromonosporales</taxon>
        <taxon>Micromonosporaceae</taxon>
        <taxon>Paractinoplanes</taxon>
    </lineage>
</organism>
<keyword evidence="2" id="KW-0503">Monooxygenase</keyword>
<dbReference type="EMBL" id="BOQN01000065">
    <property type="protein sequence ID" value="GIM93263.1"/>
    <property type="molecule type" value="Genomic_DNA"/>
</dbReference>
<dbReference type="GO" id="GO:0005829">
    <property type="term" value="C:cytosol"/>
    <property type="evidence" value="ECO:0007669"/>
    <property type="project" value="TreeGrafter"/>
</dbReference>
<keyword evidence="1" id="KW-0560">Oxidoreductase</keyword>
<evidence type="ECO:0000313" key="2">
    <source>
        <dbReference type="EMBL" id="GIM93263.1"/>
    </source>
</evidence>
<dbReference type="Proteomes" id="UP000677082">
    <property type="component" value="Unassembled WGS sequence"/>
</dbReference>
<dbReference type="PANTHER" id="PTHR43539">
    <property type="entry name" value="FLAVIN-BINDING MONOOXYGENASE-LIKE PROTEIN (AFU_ORTHOLOGUE AFUA_4G09220)"/>
    <property type="match status" value="1"/>
</dbReference>
<dbReference type="GO" id="GO:0004497">
    <property type="term" value="F:monooxygenase activity"/>
    <property type="evidence" value="ECO:0007669"/>
    <property type="project" value="UniProtKB-KW"/>
</dbReference>
<name>A0A919TCW3_9ACTN</name>
<evidence type="ECO:0000256" key="1">
    <source>
        <dbReference type="ARBA" id="ARBA00023002"/>
    </source>
</evidence>
<accession>A0A919TCW3</accession>
<sequence length="394" mass="42679">MTGRGVYEQSTRLDPAAEPVLIIGAGPAGLAAAAELRHHGVPSRIVDRADAVASSWRTRYDALRLNTCRWNSVLRVGDRYAPGTPFFPLRENAVAYLENFAAEHEADVQFGVQVNRIESVPEGWRVCTSAGPMTARQVVVATGHQHTPWLPDWPGKDEYAGRIVHSWNYRNPQEFQGLDVLVVGAGCSGLDIARDLAQGGAAHVQVAVRTQPNLLRKKSLGLPTDLLAAVLHRVPVRVADSVGRFVQRSSIGDLRQWGLNRPEEGIFTRQHRDGSPPVIVGDDVFDAIRNRRFEIVAGVSSVGADGVRLADGTMLQPDAIVAATGYTSGLETVVGHLGVLDERGNPLNYRQPAVRPGLHFLGYAPCMGVIGRDAKRVMRHVLAELKSSTVTAPS</sequence>
<dbReference type="GO" id="GO:0050660">
    <property type="term" value="F:flavin adenine dinucleotide binding"/>
    <property type="evidence" value="ECO:0007669"/>
    <property type="project" value="TreeGrafter"/>
</dbReference>
<evidence type="ECO:0000313" key="3">
    <source>
        <dbReference type="Proteomes" id="UP000677082"/>
    </source>
</evidence>
<dbReference type="AlphaFoldDB" id="A0A919TCW3"/>
<proteinExistence type="predicted"/>
<gene>
    <name evidence="2" type="ORF">Ato02nite_050560</name>
</gene>
<dbReference type="InterPro" id="IPR036188">
    <property type="entry name" value="FAD/NAD-bd_sf"/>
</dbReference>